<sequence length="84" mass="9800">MEHGNNTTGLFIMKTNAENQKKYRENQLNKGSKRLDTYIDAENSKQLEYLVKEMGLSKRAIIEILISTEFTRLKCYNLAKTKKL</sequence>
<name>A0A378QDJ7_9GAMM</name>
<dbReference type="EMBL" id="UGPW01000003">
    <property type="protein sequence ID" value="STY98612.1"/>
    <property type="molecule type" value="Genomic_DNA"/>
</dbReference>
<organism evidence="1 2">
    <name type="scientific">Moraxella ovis</name>
    <dbReference type="NCBI Taxonomy" id="29433"/>
    <lineage>
        <taxon>Bacteria</taxon>
        <taxon>Pseudomonadati</taxon>
        <taxon>Pseudomonadota</taxon>
        <taxon>Gammaproteobacteria</taxon>
        <taxon>Moraxellales</taxon>
        <taxon>Moraxellaceae</taxon>
        <taxon>Moraxella</taxon>
    </lineage>
</organism>
<dbReference type="Proteomes" id="UP000255102">
    <property type="component" value="Unassembled WGS sequence"/>
</dbReference>
<gene>
    <name evidence="1" type="ORF">NCTC11227_02288</name>
</gene>
<dbReference type="AlphaFoldDB" id="A0A378QDJ7"/>
<evidence type="ECO:0000313" key="1">
    <source>
        <dbReference type="EMBL" id="STY98612.1"/>
    </source>
</evidence>
<dbReference type="RefSeq" id="WP_115265793.1">
    <property type="nucleotide sequence ID" value="NZ_UGPW01000003.1"/>
</dbReference>
<proteinExistence type="predicted"/>
<protein>
    <recommendedName>
        <fullName evidence="3">Protein CopB</fullName>
    </recommendedName>
</protein>
<reference evidence="1 2" key="1">
    <citation type="submission" date="2018-06" db="EMBL/GenBank/DDBJ databases">
        <authorList>
            <consortium name="Pathogen Informatics"/>
            <person name="Doyle S."/>
        </authorList>
    </citation>
    <scope>NUCLEOTIDE SEQUENCE [LARGE SCALE GENOMIC DNA]</scope>
    <source>
        <strain evidence="1 2">NCTC11227</strain>
    </source>
</reference>
<accession>A0A378QDJ7</accession>
<evidence type="ECO:0008006" key="3">
    <source>
        <dbReference type="Google" id="ProtNLM"/>
    </source>
</evidence>
<evidence type="ECO:0000313" key="2">
    <source>
        <dbReference type="Proteomes" id="UP000255102"/>
    </source>
</evidence>